<dbReference type="HAMAP" id="MF_01302_B">
    <property type="entry name" value="Ribosomal_uS8_B"/>
    <property type="match status" value="1"/>
</dbReference>
<evidence type="ECO:0008006" key="7">
    <source>
        <dbReference type="Google" id="ProtNLM"/>
    </source>
</evidence>
<dbReference type="STRING" id="67801.A0A1B0C7G4"/>
<dbReference type="FunFam" id="3.30.1490.10:FF:000001">
    <property type="entry name" value="30S ribosomal protein S8"/>
    <property type="match status" value="1"/>
</dbReference>
<reference evidence="5" key="2">
    <citation type="submission" date="2020-05" db="UniProtKB">
        <authorList>
            <consortium name="EnsemblMetazoa"/>
        </authorList>
    </citation>
    <scope>IDENTIFICATION</scope>
    <source>
        <strain evidence="5">IAEA</strain>
    </source>
</reference>
<evidence type="ECO:0000256" key="4">
    <source>
        <dbReference type="RuleBase" id="RU003660"/>
    </source>
</evidence>
<dbReference type="NCBIfam" id="NF001109">
    <property type="entry name" value="PRK00136.1"/>
    <property type="match status" value="1"/>
</dbReference>
<dbReference type="PROSITE" id="PS00053">
    <property type="entry name" value="RIBOSOMAL_S8"/>
    <property type="match status" value="1"/>
</dbReference>
<dbReference type="GO" id="GO:1990904">
    <property type="term" value="C:ribonucleoprotein complex"/>
    <property type="evidence" value="ECO:0007669"/>
    <property type="project" value="UniProtKB-KW"/>
</dbReference>
<sequence>MQPNFSSTCIFKKIWSQIKLRESAMRGEVPGLRKANPIADMLTRIRNGQASKKIFIYMPSSNLKVSIAGVLKNEGFIESYKIKNKIKPVLKLILKYFKGMPVIEKIKRISSPGLRIYKSKKSLPKVKSGMGIAIISTSKGIMTDKSARNLKLGGEIICYVE</sequence>
<dbReference type="EnsemblMetazoa" id="GPPI051284-RA">
    <property type="protein sequence ID" value="GPPI051284-PA"/>
    <property type="gene ID" value="GPPI051284"/>
</dbReference>
<accession>A0A1B0C7G4</accession>
<proteinExistence type="inferred from homology"/>
<dbReference type="GO" id="GO:0005737">
    <property type="term" value="C:cytoplasm"/>
    <property type="evidence" value="ECO:0007669"/>
    <property type="project" value="UniProtKB-ARBA"/>
</dbReference>
<dbReference type="SUPFAM" id="SSF56047">
    <property type="entry name" value="Ribosomal protein S8"/>
    <property type="match status" value="1"/>
</dbReference>
<dbReference type="GO" id="GO:0006412">
    <property type="term" value="P:translation"/>
    <property type="evidence" value="ECO:0007669"/>
    <property type="project" value="InterPro"/>
</dbReference>
<dbReference type="InterPro" id="IPR035987">
    <property type="entry name" value="Ribosomal_uS8_sf"/>
</dbReference>
<organism evidence="5 6">
    <name type="scientific">Glossina palpalis gambiensis</name>
    <dbReference type="NCBI Taxonomy" id="67801"/>
    <lineage>
        <taxon>Eukaryota</taxon>
        <taxon>Metazoa</taxon>
        <taxon>Ecdysozoa</taxon>
        <taxon>Arthropoda</taxon>
        <taxon>Hexapoda</taxon>
        <taxon>Insecta</taxon>
        <taxon>Pterygota</taxon>
        <taxon>Neoptera</taxon>
        <taxon>Endopterygota</taxon>
        <taxon>Diptera</taxon>
        <taxon>Brachycera</taxon>
        <taxon>Muscomorpha</taxon>
        <taxon>Hippoboscoidea</taxon>
        <taxon>Glossinidae</taxon>
        <taxon>Glossina</taxon>
    </lineage>
</organism>
<dbReference type="Proteomes" id="UP000092460">
    <property type="component" value="Unassembled WGS sequence"/>
</dbReference>
<evidence type="ECO:0000313" key="5">
    <source>
        <dbReference type="EnsemblMetazoa" id="GPPI051284-PA"/>
    </source>
</evidence>
<evidence type="ECO:0000313" key="6">
    <source>
        <dbReference type="Proteomes" id="UP000092460"/>
    </source>
</evidence>
<evidence type="ECO:0000256" key="2">
    <source>
        <dbReference type="ARBA" id="ARBA00022980"/>
    </source>
</evidence>
<keyword evidence="6" id="KW-1185">Reference proteome</keyword>
<evidence type="ECO:0000256" key="1">
    <source>
        <dbReference type="ARBA" id="ARBA00006471"/>
    </source>
</evidence>
<dbReference type="PANTHER" id="PTHR11758">
    <property type="entry name" value="40S RIBOSOMAL PROTEIN S15A"/>
    <property type="match status" value="1"/>
</dbReference>
<keyword evidence="2 4" id="KW-0689">Ribosomal protein</keyword>
<dbReference type="EMBL" id="JXJN01028426">
    <property type="status" value="NOT_ANNOTATED_CDS"/>
    <property type="molecule type" value="Genomic_DNA"/>
</dbReference>
<dbReference type="InterPro" id="IPR000630">
    <property type="entry name" value="Ribosomal_uS8"/>
</dbReference>
<keyword evidence="3 4" id="KW-0687">Ribonucleoprotein</keyword>
<evidence type="ECO:0000256" key="3">
    <source>
        <dbReference type="ARBA" id="ARBA00023274"/>
    </source>
</evidence>
<dbReference type="GO" id="GO:0003735">
    <property type="term" value="F:structural constituent of ribosome"/>
    <property type="evidence" value="ECO:0007669"/>
    <property type="project" value="InterPro"/>
</dbReference>
<dbReference type="AlphaFoldDB" id="A0A1B0C7G4"/>
<dbReference type="Gene3D" id="3.30.1370.30">
    <property type="match status" value="1"/>
</dbReference>
<dbReference type="GO" id="GO:0005840">
    <property type="term" value="C:ribosome"/>
    <property type="evidence" value="ECO:0007669"/>
    <property type="project" value="UniProtKB-KW"/>
</dbReference>
<comment type="similarity">
    <text evidence="1 4">Belongs to the universal ribosomal protein uS8 family.</text>
</comment>
<name>A0A1B0C7G4_9MUSC</name>
<dbReference type="InterPro" id="IPR047863">
    <property type="entry name" value="Ribosomal_uS8_CS"/>
</dbReference>
<dbReference type="Pfam" id="PF00410">
    <property type="entry name" value="Ribosomal_S8"/>
    <property type="match status" value="1"/>
</dbReference>
<dbReference type="Gene3D" id="3.30.1490.10">
    <property type="match status" value="1"/>
</dbReference>
<dbReference type="VEuPathDB" id="VectorBase:GPPI051284"/>
<reference evidence="6" key="1">
    <citation type="submission" date="2015-01" db="EMBL/GenBank/DDBJ databases">
        <authorList>
            <person name="Aksoy S."/>
            <person name="Warren W."/>
            <person name="Wilson R.K."/>
        </authorList>
    </citation>
    <scope>NUCLEOTIDE SEQUENCE [LARGE SCALE GENOMIC DNA]</scope>
    <source>
        <strain evidence="6">IAEA</strain>
    </source>
</reference>
<protein>
    <recommendedName>
        <fullName evidence="7">30S ribosomal protein S8</fullName>
    </recommendedName>
</protein>